<dbReference type="SUPFAM" id="SSF46689">
    <property type="entry name" value="Homeodomain-like"/>
    <property type="match status" value="1"/>
</dbReference>
<name>A0A1Q6JQG6_PHOVU</name>
<evidence type="ECO:0000313" key="5">
    <source>
        <dbReference type="EMBL" id="OKZ55344.1"/>
    </source>
</evidence>
<dbReference type="InterPro" id="IPR018060">
    <property type="entry name" value="HTH_AraC"/>
</dbReference>
<reference evidence="5 6" key="1">
    <citation type="journal article" date="2016" name="Nat. Biotechnol.">
        <title>Measurement of bacterial replication rates in microbial communities.</title>
        <authorList>
            <person name="Brown C.T."/>
            <person name="Olm M.R."/>
            <person name="Thomas B.C."/>
            <person name="Banfield J.F."/>
        </authorList>
    </citation>
    <scope>NUCLEOTIDE SEQUENCE [LARGE SCALE GENOMIC DNA]</scope>
    <source>
        <strain evidence="5">42_262</strain>
    </source>
</reference>
<dbReference type="PANTHER" id="PTHR43280:SF29">
    <property type="entry name" value="ARAC-FAMILY TRANSCRIPTIONAL REGULATOR"/>
    <property type="match status" value="1"/>
</dbReference>
<dbReference type="PANTHER" id="PTHR43280">
    <property type="entry name" value="ARAC-FAMILY TRANSCRIPTIONAL REGULATOR"/>
    <property type="match status" value="1"/>
</dbReference>
<protein>
    <submittedName>
        <fullName evidence="5">AraC family transcriptional regulator</fullName>
    </submittedName>
</protein>
<dbReference type="GO" id="GO:0043565">
    <property type="term" value="F:sequence-specific DNA binding"/>
    <property type="evidence" value="ECO:0007669"/>
    <property type="project" value="InterPro"/>
</dbReference>
<dbReference type="GO" id="GO:0003700">
    <property type="term" value="F:DNA-binding transcription factor activity"/>
    <property type="evidence" value="ECO:0007669"/>
    <property type="project" value="InterPro"/>
</dbReference>
<dbReference type="AlphaFoldDB" id="A0A1Q6JQG6"/>
<dbReference type="PROSITE" id="PS01124">
    <property type="entry name" value="HTH_ARAC_FAMILY_2"/>
    <property type="match status" value="1"/>
</dbReference>
<dbReference type="InterPro" id="IPR009057">
    <property type="entry name" value="Homeodomain-like_sf"/>
</dbReference>
<keyword evidence="3" id="KW-0804">Transcription</keyword>
<accession>A0A1Q6JQG6</accession>
<evidence type="ECO:0000256" key="2">
    <source>
        <dbReference type="ARBA" id="ARBA00023125"/>
    </source>
</evidence>
<organism evidence="5 6">
    <name type="scientific">Phocaeicola vulgatus</name>
    <name type="common">Bacteroides vulgatus</name>
    <dbReference type="NCBI Taxonomy" id="821"/>
    <lineage>
        <taxon>Bacteria</taxon>
        <taxon>Pseudomonadati</taxon>
        <taxon>Bacteroidota</taxon>
        <taxon>Bacteroidia</taxon>
        <taxon>Bacteroidales</taxon>
        <taxon>Bacteroidaceae</taxon>
        <taxon>Phocaeicola</taxon>
    </lineage>
</organism>
<evidence type="ECO:0000256" key="1">
    <source>
        <dbReference type="ARBA" id="ARBA00023015"/>
    </source>
</evidence>
<evidence type="ECO:0000259" key="4">
    <source>
        <dbReference type="PROSITE" id="PS01124"/>
    </source>
</evidence>
<gene>
    <name evidence="5" type="ORF">BHV80_00620</name>
</gene>
<evidence type="ECO:0000313" key="6">
    <source>
        <dbReference type="Proteomes" id="UP000186631"/>
    </source>
</evidence>
<proteinExistence type="predicted"/>
<dbReference type="EMBL" id="MNQV01000047">
    <property type="protein sequence ID" value="OKZ55344.1"/>
    <property type="molecule type" value="Genomic_DNA"/>
</dbReference>
<feature type="domain" description="HTH araC/xylS-type" evidence="4">
    <location>
        <begin position="63"/>
        <end position="151"/>
    </location>
</feature>
<dbReference type="Pfam" id="PF12833">
    <property type="entry name" value="HTH_18"/>
    <property type="match status" value="1"/>
</dbReference>
<dbReference type="Gene3D" id="1.10.10.60">
    <property type="entry name" value="Homeodomain-like"/>
    <property type="match status" value="2"/>
</dbReference>
<keyword evidence="2" id="KW-0238">DNA-binding</keyword>
<keyword evidence="1" id="KW-0805">Transcription regulation</keyword>
<comment type="caution">
    <text evidence="5">The sequence shown here is derived from an EMBL/GenBank/DDBJ whole genome shotgun (WGS) entry which is preliminary data.</text>
</comment>
<sequence>MEYLFLRRKRTTATSERQKTLLFKAAERQWKEEFAGKETDIRKVDCNIYKGILYQLEIRQVFLDTSLSLKKLSALLETNQTYLSNVVNKYFGCNLKELVNTYRVEYAKELLCSRRCALTELPCSCGFASKSAFYSAFSRIVGVSPLSYQTQERRRHHLCITNFSFLNL</sequence>
<evidence type="ECO:0000256" key="3">
    <source>
        <dbReference type="ARBA" id="ARBA00023163"/>
    </source>
</evidence>
<dbReference type="Proteomes" id="UP000186631">
    <property type="component" value="Unassembled WGS sequence"/>
</dbReference>
<dbReference type="SMART" id="SM00342">
    <property type="entry name" value="HTH_ARAC"/>
    <property type="match status" value="1"/>
</dbReference>